<dbReference type="EMBL" id="PQIB02000001">
    <property type="protein sequence ID" value="RLN41140.1"/>
    <property type="molecule type" value="Genomic_DNA"/>
</dbReference>
<sequence length="395" mass="45221">MDPGQQKGRSPPFADLTNVSRTGRETKEIKRRERARFASLSAEQRNKRNKRKRESYRKKEMTIYKENTVPRETHQQDPSERNIDEILCTPGVGSKQRLIEAHDIGEQDIQGLFTPGSLDNSAEFYATQIVHRNHGLGGAHDIHGQDITGLSTPGSLNAPGAEEEPGFRHKTPELVGTPIVERDEDLISETHEFIGQDIEGLFTPASLYTVNIEEEPMMVDYGVSGTGACDSRVSDEPQIIDPKERWRERDRARRASMYAEERALINQRRRQSYHAKKLQKTEETIEREKIRNRLPARKEGKREYKRRMKEYKANNLQPDSIAMANPEFVPKIIFSTPIESRKSASEWVIPKLSGTPVYIQPLVEQSHDVQDMDCEDGRSPVRRRVPAGERISLRN</sequence>
<evidence type="ECO:0000313" key="3">
    <source>
        <dbReference type="Proteomes" id="UP000275267"/>
    </source>
</evidence>
<dbReference type="OrthoDB" id="10525158at2759"/>
<evidence type="ECO:0000256" key="1">
    <source>
        <dbReference type="SAM" id="MobiDB-lite"/>
    </source>
</evidence>
<feature type="compositionally biased region" description="Basic and acidic residues" evidence="1">
    <location>
        <begin position="22"/>
        <end position="31"/>
    </location>
</feature>
<gene>
    <name evidence="2" type="ORF">C2845_PM01G11120</name>
</gene>
<feature type="region of interest" description="Disordered" evidence="1">
    <location>
        <begin position="368"/>
        <end position="395"/>
    </location>
</feature>
<proteinExistence type="predicted"/>
<reference evidence="3" key="1">
    <citation type="journal article" date="2019" name="Nat. Commun.">
        <title>The genome of broomcorn millet.</title>
        <authorList>
            <person name="Zou C."/>
            <person name="Miki D."/>
            <person name="Li D."/>
            <person name="Tang Q."/>
            <person name="Xiao L."/>
            <person name="Rajput S."/>
            <person name="Deng P."/>
            <person name="Jia W."/>
            <person name="Huang R."/>
            <person name="Zhang M."/>
            <person name="Sun Y."/>
            <person name="Hu J."/>
            <person name="Fu X."/>
            <person name="Schnable P.S."/>
            <person name="Li F."/>
            <person name="Zhang H."/>
            <person name="Feng B."/>
            <person name="Zhu X."/>
            <person name="Liu R."/>
            <person name="Schnable J.C."/>
            <person name="Zhu J.-K."/>
            <person name="Zhang H."/>
        </authorList>
    </citation>
    <scope>NUCLEOTIDE SEQUENCE [LARGE SCALE GENOMIC DNA]</scope>
</reference>
<feature type="compositionally biased region" description="Basic and acidic residues" evidence="1">
    <location>
        <begin position="368"/>
        <end position="379"/>
    </location>
</feature>
<keyword evidence="3" id="KW-1185">Reference proteome</keyword>
<comment type="caution">
    <text evidence="2">The sequence shown here is derived from an EMBL/GenBank/DDBJ whole genome shotgun (WGS) entry which is preliminary data.</text>
</comment>
<feature type="region of interest" description="Disordered" evidence="1">
    <location>
        <begin position="1"/>
        <end position="63"/>
    </location>
</feature>
<name>A0A3L6TLN3_PANMI</name>
<feature type="compositionally biased region" description="Basic residues" evidence="1">
    <location>
        <begin position="47"/>
        <end position="56"/>
    </location>
</feature>
<accession>A0A3L6TLN3</accession>
<dbReference type="Proteomes" id="UP000275267">
    <property type="component" value="Unassembled WGS sequence"/>
</dbReference>
<protein>
    <submittedName>
        <fullName evidence="2">Uncharacterized protein</fullName>
    </submittedName>
</protein>
<organism evidence="2 3">
    <name type="scientific">Panicum miliaceum</name>
    <name type="common">Proso millet</name>
    <name type="synonym">Broomcorn millet</name>
    <dbReference type="NCBI Taxonomy" id="4540"/>
    <lineage>
        <taxon>Eukaryota</taxon>
        <taxon>Viridiplantae</taxon>
        <taxon>Streptophyta</taxon>
        <taxon>Embryophyta</taxon>
        <taxon>Tracheophyta</taxon>
        <taxon>Spermatophyta</taxon>
        <taxon>Magnoliopsida</taxon>
        <taxon>Liliopsida</taxon>
        <taxon>Poales</taxon>
        <taxon>Poaceae</taxon>
        <taxon>PACMAD clade</taxon>
        <taxon>Panicoideae</taxon>
        <taxon>Panicodae</taxon>
        <taxon>Paniceae</taxon>
        <taxon>Panicinae</taxon>
        <taxon>Panicum</taxon>
        <taxon>Panicum sect. Panicum</taxon>
    </lineage>
</organism>
<dbReference type="AlphaFoldDB" id="A0A3L6TLN3"/>
<evidence type="ECO:0000313" key="2">
    <source>
        <dbReference type="EMBL" id="RLN41140.1"/>
    </source>
</evidence>